<accession>N6U4S4</accession>
<feature type="transmembrane region" description="Helical" evidence="1">
    <location>
        <begin position="7"/>
        <end position="26"/>
    </location>
</feature>
<dbReference type="EMBL" id="AQHN01000056">
    <property type="protein sequence ID" value="ENN87599.1"/>
    <property type="molecule type" value="Genomic_DNA"/>
</dbReference>
<reference evidence="2 3" key="1">
    <citation type="journal article" date="2012" name="BMC Genomics">
        <title>Genomic basis of broad host range and environmental adaptability of Rhizobium tropici CIAT 899 and Rhizobium sp. PRF 81 which are used in inoculants for common bean (Phaseolus vulgaris L.).</title>
        <authorList>
            <person name="Ormeno-Orrillo E."/>
            <person name="Menna P."/>
            <person name="Almeida L.G."/>
            <person name="Ollero F.J."/>
            <person name="Nicolas M.F."/>
            <person name="Pains Rodrigues E."/>
            <person name="Shigueyoshi Nakatani A."/>
            <person name="Silva Batista J.S."/>
            <person name="Oliveira Chueire L.M."/>
            <person name="Souza R.C."/>
            <person name="Ribeiro Vasconcelos A.T."/>
            <person name="Megias M."/>
            <person name="Hungria M."/>
            <person name="Martinez-Romero E."/>
        </authorList>
    </citation>
    <scope>NUCLEOTIDE SEQUENCE [LARGE SCALE GENOMIC DNA]</scope>
    <source>
        <strain evidence="2 3">PRF 81</strain>
    </source>
</reference>
<sequence length="111" mass="11703">MVGLLKAAGGLLIVFAILAAVTMFFMGGTAGLFAVLSGAVSAAFGGILTIAFGSMLEHLETISRHSPGQTELLNELLRQGAKESSPHRDSIKTPKPSLEQLSKSNFIFKEI</sequence>
<dbReference type="Proteomes" id="UP000012429">
    <property type="component" value="Unassembled WGS sequence"/>
</dbReference>
<evidence type="ECO:0008006" key="4">
    <source>
        <dbReference type="Google" id="ProtNLM"/>
    </source>
</evidence>
<comment type="caution">
    <text evidence="2">The sequence shown here is derived from an EMBL/GenBank/DDBJ whole genome shotgun (WGS) entry which is preliminary data.</text>
</comment>
<dbReference type="RefSeq" id="WP_004118023.1">
    <property type="nucleotide sequence ID" value="NZ_AQHN01000056.1"/>
</dbReference>
<keyword evidence="1" id="KW-0472">Membrane</keyword>
<dbReference type="AlphaFoldDB" id="N6U4S4"/>
<evidence type="ECO:0000313" key="2">
    <source>
        <dbReference type="EMBL" id="ENN87599.1"/>
    </source>
</evidence>
<gene>
    <name evidence="2" type="ORF">RHSP_63209</name>
</gene>
<keyword evidence="1" id="KW-0812">Transmembrane</keyword>
<evidence type="ECO:0000256" key="1">
    <source>
        <dbReference type="SAM" id="Phobius"/>
    </source>
</evidence>
<evidence type="ECO:0000313" key="3">
    <source>
        <dbReference type="Proteomes" id="UP000012429"/>
    </source>
</evidence>
<dbReference type="OrthoDB" id="8403955at2"/>
<keyword evidence="1" id="KW-1133">Transmembrane helix</keyword>
<organism evidence="2 3">
    <name type="scientific">Rhizobium freirei PRF 81</name>
    <dbReference type="NCBI Taxonomy" id="363754"/>
    <lineage>
        <taxon>Bacteria</taxon>
        <taxon>Pseudomonadati</taxon>
        <taxon>Pseudomonadota</taxon>
        <taxon>Alphaproteobacteria</taxon>
        <taxon>Hyphomicrobiales</taxon>
        <taxon>Rhizobiaceae</taxon>
        <taxon>Rhizobium/Agrobacterium group</taxon>
        <taxon>Rhizobium</taxon>
    </lineage>
</organism>
<name>N6U4S4_9HYPH</name>
<keyword evidence="3" id="KW-1185">Reference proteome</keyword>
<dbReference type="PATRIC" id="fig|363754.4.peg.2991"/>
<feature type="transmembrane region" description="Helical" evidence="1">
    <location>
        <begin position="32"/>
        <end position="56"/>
    </location>
</feature>
<protein>
    <recommendedName>
        <fullName evidence="4">Transmembrane protein</fullName>
    </recommendedName>
</protein>
<proteinExistence type="predicted"/>